<dbReference type="AlphaFoldDB" id="A0A1F5WTC3"/>
<comment type="caution">
    <text evidence="1">The sequence shown here is derived from an EMBL/GenBank/DDBJ whole genome shotgun (WGS) entry which is preliminary data.</text>
</comment>
<accession>A0A1F5WTC3</accession>
<evidence type="ECO:0008006" key="3">
    <source>
        <dbReference type="Google" id="ProtNLM"/>
    </source>
</evidence>
<dbReference type="PANTHER" id="PTHR43861">
    <property type="entry name" value="TRANS-ACONITATE 2-METHYLTRANSFERASE-RELATED"/>
    <property type="match status" value="1"/>
</dbReference>
<reference evidence="1 2" key="1">
    <citation type="journal article" date="2016" name="Nat. Commun.">
        <title>Thousands of microbial genomes shed light on interconnected biogeochemical processes in an aquifer system.</title>
        <authorList>
            <person name="Anantharaman K."/>
            <person name="Brown C.T."/>
            <person name="Hug L.A."/>
            <person name="Sharon I."/>
            <person name="Castelle C.J."/>
            <person name="Probst A.J."/>
            <person name="Thomas B.C."/>
            <person name="Singh A."/>
            <person name="Wilkins M.J."/>
            <person name="Karaoz U."/>
            <person name="Brodie E.L."/>
            <person name="Williams K.H."/>
            <person name="Hubbard S.S."/>
            <person name="Banfield J.F."/>
        </authorList>
    </citation>
    <scope>NUCLEOTIDE SEQUENCE [LARGE SCALE GENOMIC DNA]</scope>
</reference>
<dbReference type="CDD" id="cd02440">
    <property type="entry name" value="AdoMet_MTases"/>
    <property type="match status" value="1"/>
</dbReference>
<proteinExistence type="predicted"/>
<dbReference type="InterPro" id="IPR029063">
    <property type="entry name" value="SAM-dependent_MTases_sf"/>
</dbReference>
<evidence type="ECO:0000313" key="2">
    <source>
        <dbReference type="Proteomes" id="UP000178425"/>
    </source>
</evidence>
<sequence length="244" mass="27948">MEKKLFKEIDDIELNHWWFKGRRKIIGGILKSFVRSKKDSALDIGFGTGSNANLLKEHSLRVFGLDPAYEAIEFSKKRNPGTTVFHGSFPEYNFGRKYDLVTLFDVLEHIKDDAGAVKQLEKLMNKNGVALITVPALTSLWTEHDVLLHHYRRYTKEGLKNLISNNTGLTIEKISYFNSFLFFPIFIFRSLRRVFNLGEGSSDFFTVPAVFNKLFYGIFSLESHLLKFLNLPVGVSLVCVVKKS</sequence>
<organism evidence="1 2">
    <name type="scientific">Candidatus Giovannonibacteria bacterium RIFCSPHIGHO2_02_43_13</name>
    <dbReference type="NCBI Taxonomy" id="1798330"/>
    <lineage>
        <taxon>Bacteria</taxon>
        <taxon>Candidatus Giovannoniibacteriota</taxon>
    </lineage>
</organism>
<name>A0A1F5WTC3_9BACT</name>
<dbReference type="Gene3D" id="3.40.50.150">
    <property type="entry name" value="Vaccinia Virus protein VP39"/>
    <property type="match status" value="1"/>
</dbReference>
<evidence type="ECO:0000313" key="1">
    <source>
        <dbReference type="EMBL" id="OGF78890.1"/>
    </source>
</evidence>
<dbReference type="SUPFAM" id="SSF53335">
    <property type="entry name" value="S-adenosyl-L-methionine-dependent methyltransferases"/>
    <property type="match status" value="1"/>
</dbReference>
<dbReference type="Proteomes" id="UP000178425">
    <property type="component" value="Unassembled WGS sequence"/>
</dbReference>
<dbReference type="Pfam" id="PF13489">
    <property type="entry name" value="Methyltransf_23"/>
    <property type="match status" value="1"/>
</dbReference>
<dbReference type="EMBL" id="MFHI01000016">
    <property type="protein sequence ID" value="OGF78890.1"/>
    <property type="molecule type" value="Genomic_DNA"/>
</dbReference>
<gene>
    <name evidence="1" type="ORF">A2W54_02425</name>
</gene>
<protein>
    <recommendedName>
        <fullName evidence="3">Methyltransferase type 11 domain-containing protein</fullName>
    </recommendedName>
</protein>